<dbReference type="GO" id="GO:0030488">
    <property type="term" value="P:tRNA methylation"/>
    <property type="evidence" value="ECO:0007669"/>
    <property type="project" value="UniProtKB-UniRule"/>
</dbReference>
<evidence type="ECO:0000313" key="5">
    <source>
        <dbReference type="EMBL" id="EHR36081.1"/>
    </source>
</evidence>
<dbReference type="InterPro" id="IPR043675">
    <property type="entry name" value="TrmR_methyltr"/>
</dbReference>
<dbReference type="EC" id="2.1.1.-" evidence="4"/>
<dbReference type="AlphaFoldDB" id="H3NLA0"/>
<dbReference type="PROSITE" id="PS51682">
    <property type="entry name" value="SAM_OMT_I"/>
    <property type="match status" value="1"/>
</dbReference>
<organism evidence="5 6">
    <name type="scientific">Helcococcus kunzii ATCC 51366</name>
    <dbReference type="NCBI Taxonomy" id="883114"/>
    <lineage>
        <taxon>Bacteria</taxon>
        <taxon>Bacillati</taxon>
        <taxon>Bacillota</taxon>
        <taxon>Tissierellia</taxon>
        <taxon>Tissierellales</taxon>
        <taxon>Peptoniphilaceae</taxon>
        <taxon>Helcococcus</taxon>
    </lineage>
</organism>
<feature type="binding site" evidence="4">
    <location>
        <position position="45"/>
    </location>
    <ligand>
        <name>S-adenosyl-L-methionine</name>
        <dbReference type="ChEBI" id="CHEBI:59789"/>
    </ligand>
</feature>
<dbReference type="Pfam" id="PF01596">
    <property type="entry name" value="Methyltransf_3"/>
    <property type="match status" value="1"/>
</dbReference>
<feature type="binding site" evidence="4">
    <location>
        <position position="139"/>
    </location>
    <ligand>
        <name>S-adenosyl-L-methionine</name>
        <dbReference type="ChEBI" id="CHEBI:59789"/>
    </ligand>
</feature>
<dbReference type="PANTHER" id="PTHR10509:SF14">
    <property type="entry name" value="CAFFEOYL-COA O-METHYLTRANSFERASE 3-RELATED"/>
    <property type="match status" value="1"/>
</dbReference>
<evidence type="ECO:0000256" key="3">
    <source>
        <dbReference type="ARBA" id="ARBA00022691"/>
    </source>
</evidence>
<keyword evidence="2 4" id="KW-0808">Transferase</keyword>
<evidence type="ECO:0000256" key="4">
    <source>
        <dbReference type="HAMAP-Rule" id="MF_02217"/>
    </source>
</evidence>
<keyword evidence="6" id="KW-1185">Reference proteome</keyword>
<dbReference type="OrthoDB" id="9799672at2"/>
<dbReference type="InterPro" id="IPR029063">
    <property type="entry name" value="SAM-dependent_MTases_sf"/>
</dbReference>
<feature type="binding site" evidence="4">
    <location>
        <position position="93"/>
    </location>
    <ligand>
        <name>S-adenosyl-L-methionine</name>
        <dbReference type="ChEBI" id="CHEBI:59789"/>
    </ligand>
</feature>
<sequence>MLNEMMDRPIVKENVVEYMRKSQRRFDKDLDKLEKWCNKKRIPIIPHETAVFLDFQLGLLKPKKILEIGTAVGFSSILMSKHLDSEGIIYTIERHDIMSERAKKKIEEFKLQEKIKLFEGDARDILPEINEKFDFIFMDSAKSKYIEFFPICMKLLNKGGIMIVDDIFQGGTILDDEKSVARRWRKIHRRLNQFLDFIQGDDAIKTTLIPLGDGIAMIQKLEEKDYSYILTQLK</sequence>
<dbReference type="PANTHER" id="PTHR10509">
    <property type="entry name" value="O-METHYLTRANSFERASE-RELATED"/>
    <property type="match status" value="1"/>
</dbReference>
<dbReference type="eggNOG" id="COG4122">
    <property type="taxonomic scope" value="Bacteria"/>
</dbReference>
<dbReference type="GO" id="GO:0008171">
    <property type="term" value="F:O-methyltransferase activity"/>
    <property type="evidence" value="ECO:0007669"/>
    <property type="project" value="InterPro"/>
</dbReference>
<comment type="catalytic activity">
    <reaction evidence="4">
        <text>5-hydroxyuridine(34) in tRNA + S-adenosyl-L-methionine = 5-methoxyuridine(34) in tRNA + S-adenosyl-L-homocysteine + H(+)</text>
        <dbReference type="Rhea" id="RHEA:60524"/>
        <dbReference type="Rhea" id="RHEA-COMP:13381"/>
        <dbReference type="Rhea" id="RHEA-COMP:15591"/>
        <dbReference type="ChEBI" id="CHEBI:15378"/>
        <dbReference type="ChEBI" id="CHEBI:57856"/>
        <dbReference type="ChEBI" id="CHEBI:59789"/>
        <dbReference type="ChEBI" id="CHEBI:136877"/>
        <dbReference type="ChEBI" id="CHEBI:143860"/>
    </reaction>
</comment>
<gene>
    <name evidence="4" type="primary">trmR</name>
    <name evidence="5" type="ORF">HMPREF9709_00177</name>
</gene>
<name>H3NLA0_9FIRM</name>
<evidence type="ECO:0000256" key="2">
    <source>
        <dbReference type="ARBA" id="ARBA00022679"/>
    </source>
</evidence>
<reference evidence="5 6" key="1">
    <citation type="submission" date="2012-01" db="EMBL/GenBank/DDBJ databases">
        <title>The Genome Sequence of Helcococcus kunzii ATCC 51366.</title>
        <authorList>
            <consortium name="The Broad Institute Genome Sequencing Platform"/>
            <person name="Earl A."/>
            <person name="Ward D."/>
            <person name="Feldgarden M."/>
            <person name="Gevers D."/>
            <person name="Huys G."/>
            <person name="Young S.K."/>
            <person name="Zeng Q."/>
            <person name="Gargeya S."/>
            <person name="Fitzgerald M."/>
            <person name="Haas B."/>
            <person name="Abouelleil A."/>
            <person name="Alvarado L."/>
            <person name="Arachchi H.M."/>
            <person name="Berlin A."/>
            <person name="Chapman S.B."/>
            <person name="Gearin G."/>
            <person name="Goldberg J."/>
            <person name="Griggs A."/>
            <person name="Gujja S."/>
            <person name="Hansen M."/>
            <person name="Heiman D."/>
            <person name="Howarth C."/>
            <person name="Larimer J."/>
            <person name="Lui A."/>
            <person name="MacDonald P.J.P."/>
            <person name="McCowen C."/>
            <person name="Montmayeur A."/>
            <person name="Murphy C."/>
            <person name="Neiman D."/>
            <person name="Pearson M."/>
            <person name="Priest M."/>
            <person name="Roberts A."/>
            <person name="Saif S."/>
            <person name="Shea T."/>
            <person name="Sisk P."/>
            <person name="Stolte C."/>
            <person name="Sykes S."/>
            <person name="Wortman J."/>
            <person name="Nusbaum C."/>
            <person name="Birren B."/>
        </authorList>
    </citation>
    <scope>NUCLEOTIDE SEQUENCE [LARGE SCALE GENOMIC DNA]</scope>
    <source>
        <strain evidence="5 6">ATCC 51366</strain>
    </source>
</reference>
<comment type="function">
    <text evidence="4">Catalyzes the methylation of 5-hydroxyuridine (ho5U) to form 5-methoxyuridine (mo5U) at position 34 in tRNAs.</text>
</comment>
<feature type="binding site" evidence="4">
    <location>
        <begin position="121"/>
        <end position="122"/>
    </location>
    <ligand>
        <name>S-adenosyl-L-methionine</name>
        <dbReference type="ChEBI" id="CHEBI:59789"/>
    </ligand>
</feature>
<dbReference type="SUPFAM" id="SSF53335">
    <property type="entry name" value="S-adenosyl-L-methionine-dependent methyltransferases"/>
    <property type="match status" value="1"/>
</dbReference>
<dbReference type="STRING" id="883114.HMPREF9709_00177"/>
<dbReference type="Proteomes" id="UP000004191">
    <property type="component" value="Unassembled WGS sequence"/>
</dbReference>
<dbReference type="GO" id="GO:0016300">
    <property type="term" value="F:tRNA (uridine) methyltransferase activity"/>
    <property type="evidence" value="ECO:0007669"/>
    <property type="project" value="UniProtKB-UniRule"/>
</dbReference>
<evidence type="ECO:0000256" key="1">
    <source>
        <dbReference type="ARBA" id="ARBA00022603"/>
    </source>
</evidence>
<dbReference type="InterPro" id="IPR002935">
    <property type="entry name" value="SAM_O-MeTrfase"/>
</dbReference>
<dbReference type="Gene3D" id="3.40.50.150">
    <property type="entry name" value="Vaccinia Virus protein VP39"/>
    <property type="match status" value="1"/>
</dbReference>
<dbReference type="GeneID" id="96998200"/>
<keyword evidence="4" id="KW-0819">tRNA processing</keyword>
<dbReference type="HAMAP" id="MF_02217">
    <property type="entry name" value="TrmR_methyltr"/>
    <property type="match status" value="1"/>
</dbReference>
<dbReference type="HOGENOM" id="CLU_067676_4_0_9"/>
<dbReference type="CDD" id="cd02440">
    <property type="entry name" value="AdoMet_MTases"/>
    <property type="match status" value="1"/>
</dbReference>
<proteinExistence type="inferred from homology"/>
<keyword evidence="1 4" id="KW-0489">Methyltransferase</keyword>
<comment type="caution">
    <text evidence="5">The sequence shown here is derived from an EMBL/GenBank/DDBJ whole genome shotgun (WGS) entry which is preliminary data.</text>
</comment>
<comment type="caution">
    <text evidence="4">Lacks conserved residue(s) required for the propagation of feature annotation.</text>
</comment>
<dbReference type="GO" id="GO:0008757">
    <property type="term" value="F:S-adenosylmethionine-dependent methyltransferase activity"/>
    <property type="evidence" value="ECO:0007669"/>
    <property type="project" value="TreeGrafter"/>
</dbReference>
<feature type="binding site" evidence="4">
    <location>
        <position position="75"/>
    </location>
    <ligand>
        <name>S-adenosyl-L-methionine</name>
        <dbReference type="ChEBI" id="CHEBI:59789"/>
    </ligand>
</feature>
<protein>
    <recommendedName>
        <fullName evidence="4">tRNA 5-hydroxyuridine methyltransferase</fullName>
        <ecNumber evidence="4">2.1.1.-</ecNumber>
    </recommendedName>
    <alternativeName>
        <fullName evidence="4">ho5U methyltransferase</fullName>
    </alternativeName>
</protein>
<dbReference type="RefSeq" id="WP_005397049.1">
    <property type="nucleotide sequence ID" value="NZ_JH601088.1"/>
</dbReference>
<evidence type="ECO:0000313" key="6">
    <source>
        <dbReference type="Proteomes" id="UP000004191"/>
    </source>
</evidence>
<comment type="subunit">
    <text evidence="4">Homodimer.</text>
</comment>
<accession>H3NLA0</accession>
<dbReference type="EMBL" id="AGEI01000003">
    <property type="protein sequence ID" value="EHR36081.1"/>
    <property type="molecule type" value="Genomic_DNA"/>
</dbReference>
<dbReference type="InterPro" id="IPR050362">
    <property type="entry name" value="Cation-dep_OMT"/>
</dbReference>
<dbReference type="PATRIC" id="fig|883114.3.peg.178"/>
<keyword evidence="3 4" id="KW-0949">S-adenosyl-L-methionine</keyword>
<comment type="similarity">
    <text evidence="4">Belongs to the class I-like SAM-binding methyltransferase superfamily. Cation-dependent O-methyltransferase family.</text>
</comment>